<proteinExistence type="predicted"/>
<dbReference type="InterPro" id="IPR018060">
    <property type="entry name" value="HTH_AraC"/>
</dbReference>
<evidence type="ECO:0000256" key="1">
    <source>
        <dbReference type="ARBA" id="ARBA00023015"/>
    </source>
</evidence>
<feature type="domain" description="HTH araC/xylS-type" evidence="4">
    <location>
        <begin position="264"/>
        <end position="362"/>
    </location>
</feature>
<organism evidence="5 6">
    <name type="scientific">Chryseobacterium pennipullorum</name>
    <dbReference type="NCBI Taxonomy" id="2258963"/>
    <lineage>
        <taxon>Bacteria</taxon>
        <taxon>Pseudomonadati</taxon>
        <taxon>Bacteroidota</taxon>
        <taxon>Flavobacteriia</taxon>
        <taxon>Flavobacteriales</taxon>
        <taxon>Weeksellaceae</taxon>
        <taxon>Chryseobacterium group</taxon>
        <taxon>Chryseobacterium</taxon>
    </lineage>
</organism>
<dbReference type="AlphaFoldDB" id="A0A3D9B971"/>
<dbReference type="InterPro" id="IPR053142">
    <property type="entry name" value="PchR_regulatory_protein"/>
</dbReference>
<dbReference type="GO" id="GO:0043565">
    <property type="term" value="F:sequence-specific DNA binding"/>
    <property type="evidence" value="ECO:0007669"/>
    <property type="project" value="InterPro"/>
</dbReference>
<dbReference type="Proteomes" id="UP000256257">
    <property type="component" value="Unassembled WGS sequence"/>
</dbReference>
<dbReference type="GO" id="GO:0003700">
    <property type="term" value="F:DNA-binding transcription factor activity"/>
    <property type="evidence" value="ECO:0007669"/>
    <property type="project" value="InterPro"/>
</dbReference>
<protein>
    <recommendedName>
        <fullName evidence="4">HTH araC/xylS-type domain-containing protein</fullName>
    </recommendedName>
</protein>
<evidence type="ECO:0000313" key="6">
    <source>
        <dbReference type="Proteomes" id="UP000256257"/>
    </source>
</evidence>
<dbReference type="PANTHER" id="PTHR47893:SF1">
    <property type="entry name" value="REGULATORY PROTEIN PCHR"/>
    <property type="match status" value="1"/>
</dbReference>
<dbReference type="Pfam" id="PF12833">
    <property type="entry name" value="HTH_18"/>
    <property type="match status" value="1"/>
</dbReference>
<reference evidence="5 6" key="1">
    <citation type="submission" date="2018-06" db="EMBL/GenBank/DDBJ databases">
        <title>Novel Chryseobacterium species.</title>
        <authorList>
            <person name="Newman J."/>
            <person name="Hugo C."/>
            <person name="Oosthuizen L."/>
            <person name="Charimba G."/>
        </authorList>
    </citation>
    <scope>NUCLEOTIDE SEQUENCE [LARGE SCALE GENOMIC DNA]</scope>
    <source>
        <strain evidence="5 6">7_F195</strain>
    </source>
</reference>
<dbReference type="InterPro" id="IPR018062">
    <property type="entry name" value="HTH_AraC-typ_CS"/>
</dbReference>
<dbReference type="PROSITE" id="PS00041">
    <property type="entry name" value="HTH_ARAC_FAMILY_1"/>
    <property type="match status" value="1"/>
</dbReference>
<dbReference type="PANTHER" id="PTHR47893">
    <property type="entry name" value="REGULATORY PROTEIN PCHR"/>
    <property type="match status" value="1"/>
</dbReference>
<gene>
    <name evidence="5" type="ORF">DRF67_01395</name>
</gene>
<dbReference type="InterPro" id="IPR009057">
    <property type="entry name" value="Homeodomain-like_sf"/>
</dbReference>
<dbReference type="Gene3D" id="1.10.10.60">
    <property type="entry name" value="Homeodomain-like"/>
    <property type="match status" value="2"/>
</dbReference>
<dbReference type="PROSITE" id="PS01124">
    <property type="entry name" value="HTH_ARAC_FAMILY_2"/>
    <property type="match status" value="1"/>
</dbReference>
<keyword evidence="6" id="KW-1185">Reference proteome</keyword>
<dbReference type="OrthoDB" id="799767at2"/>
<comment type="caution">
    <text evidence="5">The sequence shown here is derived from an EMBL/GenBank/DDBJ whole genome shotgun (WGS) entry which is preliminary data.</text>
</comment>
<keyword evidence="3" id="KW-0804">Transcription</keyword>
<dbReference type="SUPFAM" id="SSF46689">
    <property type="entry name" value="Homeodomain-like"/>
    <property type="match status" value="2"/>
</dbReference>
<keyword evidence="2" id="KW-0238">DNA-binding</keyword>
<evidence type="ECO:0000256" key="2">
    <source>
        <dbReference type="ARBA" id="ARBA00023125"/>
    </source>
</evidence>
<evidence type="ECO:0000259" key="4">
    <source>
        <dbReference type="PROSITE" id="PS01124"/>
    </source>
</evidence>
<keyword evidence="1" id="KW-0805">Transcription regulation</keyword>
<evidence type="ECO:0000256" key="3">
    <source>
        <dbReference type="ARBA" id="ARBA00023163"/>
    </source>
</evidence>
<sequence>MFFLFRIILNKFVSAKIFIPARSHKMKDGIISMKKVKMKIKVDSLSPTGISVINGIPKKIDFLEIVETQRTSFADGVQDRNLILALSDICISNIEIDALRDIDFYVQADQPVIEMMFFLSGSTVLYLDGNSDSVSIDSNQHNIVYYSQSGYRSVWPCGKGKKAVTITIYPENIARYLKGVQYSDFLKNMERQRNTALFDHHLNITPKMHLLLNEIIANRHAGGLRRLYIENCVYELLFLQIEQYSALSEKNEKPVPSVIEKKISGIRELIDQNLPHPYSISELSRLAGINEYHLKKSFKALYHQSIYSYTISRRMEKAKSLLLNEDMNVNETAFMMGYSDSTNFTAAFKKHFGFTPGKISRK</sequence>
<dbReference type="EMBL" id="QNVV01000001">
    <property type="protein sequence ID" value="REC50215.1"/>
    <property type="molecule type" value="Genomic_DNA"/>
</dbReference>
<accession>A0A3D9B971</accession>
<evidence type="ECO:0000313" key="5">
    <source>
        <dbReference type="EMBL" id="REC50215.1"/>
    </source>
</evidence>
<dbReference type="SMART" id="SM00342">
    <property type="entry name" value="HTH_ARAC"/>
    <property type="match status" value="1"/>
</dbReference>
<name>A0A3D9B971_9FLAO</name>